<evidence type="ECO:0000256" key="1">
    <source>
        <dbReference type="SAM" id="Phobius"/>
    </source>
</evidence>
<keyword evidence="1" id="KW-1133">Transmembrane helix</keyword>
<evidence type="ECO:0000313" key="3">
    <source>
        <dbReference type="Proteomes" id="UP001339883"/>
    </source>
</evidence>
<comment type="caution">
    <text evidence="2">The sequence shown here is derived from an EMBL/GenBank/DDBJ whole genome shotgun (WGS) entry which is preliminary data.</text>
</comment>
<evidence type="ECO:0000313" key="2">
    <source>
        <dbReference type="EMBL" id="MEB5475649.1"/>
    </source>
</evidence>
<keyword evidence="3" id="KW-1185">Reference proteome</keyword>
<gene>
    <name evidence="2" type="ORF">I2F25_01030</name>
</gene>
<feature type="transmembrane region" description="Helical" evidence="1">
    <location>
        <begin position="80"/>
        <end position="99"/>
    </location>
</feature>
<feature type="transmembrane region" description="Helical" evidence="1">
    <location>
        <begin position="21"/>
        <end position="47"/>
    </location>
</feature>
<feature type="transmembrane region" description="Helical" evidence="1">
    <location>
        <begin position="106"/>
        <end position="124"/>
    </location>
</feature>
<organism evidence="2 3">
    <name type="scientific">Acinetobacter pollinis</name>
    <dbReference type="NCBI Taxonomy" id="2605270"/>
    <lineage>
        <taxon>Bacteria</taxon>
        <taxon>Pseudomonadati</taxon>
        <taxon>Pseudomonadota</taxon>
        <taxon>Gammaproteobacteria</taxon>
        <taxon>Moraxellales</taxon>
        <taxon>Moraxellaceae</taxon>
        <taxon>Acinetobacter</taxon>
    </lineage>
</organism>
<dbReference type="Proteomes" id="UP001339883">
    <property type="component" value="Unassembled WGS sequence"/>
</dbReference>
<sequence length="348" mass="41192">MPKASKNKFHRIDHNSLTWKAYLVYDIFMMLIIIFNLFCITSDAILMSNFAHWFAKLIHLPEWLSHYQIHIHPWVERTDGWFICFLVIELLIRWGIAILNRHHQKWFFFPFIHWYEVLAIFPQLRFLRLLRAGLIAYRLHEIGYQVIPKSWQDSGRFYYSVVMEELSDRVVITLLDGVKQELDTSSTHKAIIHDMVDRHRTLFAEAFAEILQDTLAKTLEEQRIAISKNMGEIIENAITETPEIHHLLRLFPIVGGRIEDQLKTIARKLTENMTQGIISPLTEGNRHQPNETYRLIANKLSEVNIHNRSLEQLVESVVYDSLKSIRKQVKVKQWQQVLQMKDQQDNDI</sequence>
<name>A0ABU6DP55_9GAMM</name>
<keyword evidence="1" id="KW-0812">Transmembrane</keyword>
<protein>
    <submittedName>
        <fullName evidence="2">Preprotein translocase subunit SecA</fullName>
    </submittedName>
</protein>
<dbReference type="EMBL" id="VTDN01000001">
    <property type="protein sequence ID" value="MEB5475649.1"/>
    <property type="molecule type" value="Genomic_DNA"/>
</dbReference>
<dbReference type="RefSeq" id="WP_195771098.1">
    <property type="nucleotide sequence ID" value="NZ_VTDN01000001.1"/>
</dbReference>
<keyword evidence="1" id="KW-0472">Membrane</keyword>
<accession>A0ABU6DP55</accession>
<reference evidence="2 3" key="1">
    <citation type="submission" date="2019-08" db="EMBL/GenBank/DDBJ databases">
        <title>Five species of Acinetobacter isolated from floral nectar and animal pollinators.</title>
        <authorList>
            <person name="Hendry T.A."/>
        </authorList>
    </citation>
    <scope>NUCLEOTIDE SEQUENCE [LARGE SCALE GENOMIC DNA]</scope>
    <source>
        <strain evidence="2 3">MD18.27</strain>
    </source>
</reference>
<proteinExistence type="predicted"/>